<keyword evidence="1" id="KW-1133">Transmembrane helix</keyword>
<dbReference type="AlphaFoldDB" id="A0A1G8INY9"/>
<accession>A0A1G8INY9</accession>
<dbReference type="EMBL" id="FNCN01000038">
    <property type="protein sequence ID" value="SDI20511.1"/>
    <property type="molecule type" value="Genomic_DNA"/>
</dbReference>
<feature type="transmembrane region" description="Helical" evidence="1">
    <location>
        <begin position="44"/>
        <end position="64"/>
    </location>
</feature>
<sequence>MRYRYQQLAVGTVLEELERHGAGVAGISLTAVALWGLATATWGVVGGSALVLSAAVVLVLGRALRAD</sequence>
<evidence type="ECO:0000256" key="1">
    <source>
        <dbReference type="SAM" id="Phobius"/>
    </source>
</evidence>
<keyword evidence="1" id="KW-0812">Transmembrane</keyword>
<gene>
    <name evidence="2" type="ORF">SAMN05421505_13823</name>
</gene>
<feature type="transmembrane region" description="Helical" evidence="1">
    <location>
        <begin position="21"/>
        <end position="38"/>
    </location>
</feature>
<evidence type="ECO:0000313" key="2">
    <source>
        <dbReference type="EMBL" id="SDI20511.1"/>
    </source>
</evidence>
<protein>
    <submittedName>
        <fullName evidence="2">Uncharacterized protein</fullName>
    </submittedName>
</protein>
<proteinExistence type="predicted"/>
<organism evidence="2 3">
    <name type="scientific">Sinosporangium album</name>
    <dbReference type="NCBI Taxonomy" id="504805"/>
    <lineage>
        <taxon>Bacteria</taxon>
        <taxon>Bacillati</taxon>
        <taxon>Actinomycetota</taxon>
        <taxon>Actinomycetes</taxon>
        <taxon>Streptosporangiales</taxon>
        <taxon>Streptosporangiaceae</taxon>
        <taxon>Sinosporangium</taxon>
    </lineage>
</organism>
<name>A0A1G8INY9_9ACTN</name>
<reference evidence="2 3" key="1">
    <citation type="submission" date="2016-10" db="EMBL/GenBank/DDBJ databases">
        <authorList>
            <person name="de Groot N.N."/>
        </authorList>
    </citation>
    <scope>NUCLEOTIDE SEQUENCE [LARGE SCALE GENOMIC DNA]</scope>
    <source>
        <strain evidence="2 3">CPCC 201354</strain>
    </source>
</reference>
<dbReference type="Proteomes" id="UP000198923">
    <property type="component" value="Unassembled WGS sequence"/>
</dbReference>
<evidence type="ECO:0000313" key="3">
    <source>
        <dbReference type="Proteomes" id="UP000198923"/>
    </source>
</evidence>
<dbReference type="RefSeq" id="WP_093174556.1">
    <property type="nucleotide sequence ID" value="NZ_FNCN01000038.1"/>
</dbReference>
<keyword evidence="1" id="KW-0472">Membrane</keyword>
<keyword evidence="3" id="KW-1185">Reference proteome</keyword>